<evidence type="ECO:0000256" key="5">
    <source>
        <dbReference type="ARBA" id="ARBA00023136"/>
    </source>
</evidence>
<evidence type="ECO:0000256" key="3">
    <source>
        <dbReference type="ARBA" id="ARBA00022692"/>
    </source>
</evidence>
<evidence type="ECO:0000313" key="9">
    <source>
        <dbReference type="EMBL" id="TNY22436.1"/>
    </source>
</evidence>
<dbReference type="GO" id="GO:0005886">
    <property type="term" value="C:plasma membrane"/>
    <property type="evidence" value="ECO:0007669"/>
    <property type="project" value="UniProtKB-SubCell"/>
</dbReference>
<feature type="compositionally biased region" description="Low complexity" evidence="6">
    <location>
        <begin position="15"/>
        <end position="34"/>
    </location>
</feature>
<feature type="compositionally biased region" description="Pro residues" evidence="6">
    <location>
        <begin position="101"/>
        <end position="112"/>
    </location>
</feature>
<feature type="domain" description="DUF202" evidence="8">
    <location>
        <begin position="155"/>
        <end position="212"/>
    </location>
</feature>
<keyword evidence="4 7" id="KW-1133">Transmembrane helix</keyword>
<evidence type="ECO:0000256" key="2">
    <source>
        <dbReference type="ARBA" id="ARBA00022475"/>
    </source>
</evidence>
<dbReference type="AlphaFoldDB" id="A0A5C5G1I7"/>
<sequence length="338" mass="35559">MQRPPTAADRQCLLPTPARRSSSWSPARTRPRTSYGSMQQRSDAGPSTSSSPVVVYPALATPRGQQGPFSTERPPSPPPTTSSSARSLRLRNGKSRADDAPVPPPPPPPPPVDADLDPAPASTGARPQPEASAPRTRKKWGGLVFELENRGSVARDHLAGERTFLAWLRTSLGLASIGIAITQLFRLPSTTTTTTTSSSLPPSSTASASASASSLSSALAALASSHPALAPLVPVLEAQQAEIALAQARISDSSKYRHLGKPIGSTFIALALVFLLLGIHRFFVVQQALMREPSQFPPSRRSVGFGSFCVAGTDAGHAPWRDEAALILASFVAILTTK</sequence>
<name>A0A5C5G1I7_9BASI</name>
<keyword evidence="5 7" id="KW-0472">Membrane</keyword>
<feature type="region of interest" description="Disordered" evidence="6">
    <location>
        <begin position="1"/>
        <end position="137"/>
    </location>
</feature>
<protein>
    <recommendedName>
        <fullName evidence="8">DUF202 domain-containing protein</fullName>
    </recommendedName>
</protein>
<dbReference type="OrthoDB" id="199599at2759"/>
<comment type="caution">
    <text evidence="9">The sequence shown here is derived from an EMBL/GenBank/DDBJ whole genome shotgun (WGS) entry which is preliminary data.</text>
</comment>
<dbReference type="Pfam" id="PF02656">
    <property type="entry name" value="DUF202"/>
    <property type="match status" value="1"/>
</dbReference>
<dbReference type="Proteomes" id="UP000311382">
    <property type="component" value="Unassembled WGS sequence"/>
</dbReference>
<feature type="transmembrane region" description="Helical" evidence="7">
    <location>
        <begin position="164"/>
        <end position="185"/>
    </location>
</feature>
<dbReference type="EMBL" id="SOZI01000025">
    <property type="protein sequence ID" value="TNY22436.1"/>
    <property type="molecule type" value="Genomic_DNA"/>
</dbReference>
<keyword evidence="10" id="KW-1185">Reference proteome</keyword>
<evidence type="ECO:0000313" key="10">
    <source>
        <dbReference type="Proteomes" id="UP000311382"/>
    </source>
</evidence>
<keyword evidence="2" id="KW-1003">Cell membrane</keyword>
<feature type="compositionally biased region" description="Low complexity" evidence="6">
    <location>
        <begin position="46"/>
        <end position="57"/>
    </location>
</feature>
<evidence type="ECO:0000256" key="7">
    <source>
        <dbReference type="SAM" id="Phobius"/>
    </source>
</evidence>
<evidence type="ECO:0000256" key="1">
    <source>
        <dbReference type="ARBA" id="ARBA00004651"/>
    </source>
</evidence>
<accession>A0A5C5G1I7</accession>
<dbReference type="PANTHER" id="PTHR34187:SF2">
    <property type="entry name" value="DUF202 DOMAIN-CONTAINING PROTEIN"/>
    <property type="match status" value="1"/>
</dbReference>
<reference evidence="9 10" key="1">
    <citation type="submission" date="2019-03" db="EMBL/GenBank/DDBJ databases">
        <title>Rhodosporidium diobovatum UCD-FST 08-225 genome sequencing, assembly, and annotation.</title>
        <authorList>
            <person name="Fakankun I.U."/>
            <person name="Fristensky B."/>
            <person name="Levin D.B."/>
        </authorList>
    </citation>
    <scope>NUCLEOTIDE SEQUENCE [LARGE SCALE GENOMIC DNA]</scope>
    <source>
        <strain evidence="9 10">UCD-FST 08-225</strain>
    </source>
</reference>
<feature type="transmembrane region" description="Helical" evidence="7">
    <location>
        <begin position="263"/>
        <end position="284"/>
    </location>
</feature>
<evidence type="ECO:0000256" key="6">
    <source>
        <dbReference type="SAM" id="MobiDB-lite"/>
    </source>
</evidence>
<gene>
    <name evidence="9" type="ORF">DMC30DRAFT_415102</name>
</gene>
<evidence type="ECO:0000256" key="4">
    <source>
        <dbReference type="ARBA" id="ARBA00022989"/>
    </source>
</evidence>
<organism evidence="9 10">
    <name type="scientific">Rhodotorula diobovata</name>
    <dbReference type="NCBI Taxonomy" id="5288"/>
    <lineage>
        <taxon>Eukaryota</taxon>
        <taxon>Fungi</taxon>
        <taxon>Dikarya</taxon>
        <taxon>Basidiomycota</taxon>
        <taxon>Pucciniomycotina</taxon>
        <taxon>Microbotryomycetes</taxon>
        <taxon>Sporidiobolales</taxon>
        <taxon>Sporidiobolaceae</taxon>
        <taxon>Rhodotorula</taxon>
    </lineage>
</organism>
<comment type="subcellular location">
    <subcellularLocation>
        <location evidence="1">Cell membrane</location>
        <topology evidence="1">Multi-pass membrane protein</topology>
    </subcellularLocation>
</comment>
<dbReference type="PANTHER" id="PTHR34187">
    <property type="entry name" value="FGR18P"/>
    <property type="match status" value="1"/>
</dbReference>
<proteinExistence type="predicted"/>
<dbReference type="InterPro" id="IPR052053">
    <property type="entry name" value="IM_YidH-like"/>
</dbReference>
<dbReference type="InterPro" id="IPR003807">
    <property type="entry name" value="DUF202"/>
</dbReference>
<evidence type="ECO:0000259" key="8">
    <source>
        <dbReference type="Pfam" id="PF02656"/>
    </source>
</evidence>
<keyword evidence="3 7" id="KW-0812">Transmembrane</keyword>